<dbReference type="RefSeq" id="WP_260472708.1">
    <property type="nucleotide sequence ID" value="NZ_RSDW01000001.1"/>
</dbReference>
<dbReference type="PANTHER" id="PTHR18964">
    <property type="entry name" value="ROK (REPRESSOR, ORF, KINASE) FAMILY"/>
    <property type="match status" value="1"/>
</dbReference>
<dbReference type="PROSITE" id="PS01125">
    <property type="entry name" value="ROK"/>
    <property type="match status" value="1"/>
</dbReference>
<dbReference type="GO" id="GO:0004396">
    <property type="term" value="F:hexokinase activity"/>
    <property type="evidence" value="ECO:0007669"/>
    <property type="project" value="TreeGrafter"/>
</dbReference>
<gene>
    <name evidence="1" type="ORF">EDE15_1303</name>
</gene>
<accession>A0A428MFZ5</accession>
<proteinExistence type="predicted"/>
<dbReference type="Proteomes" id="UP000269669">
    <property type="component" value="Unassembled WGS sequence"/>
</dbReference>
<reference evidence="1 2" key="1">
    <citation type="submission" date="2018-12" db="EMBL/GenBank/DDBJ databases">
        <title>Sequencing of bacterial isolates from soil warming experiment in Harvard Forest, Massachusetts, USA.</title>
        <authorList>
            <person name="Deangelis K."/>
        </authorList>
    </citation>
    <scope>NUCLEOTIDE SEQUENCE [LARGE SCALE GENOMIC DNA]</scope>
    <source>
        <strain evidence="1 2">EB153</strain>
    </source>
</reference>
<keyword evidence="2" id="KW-1185">Reference proteome</keyword>
<dbReference type="InterPro" id="IPR049874">
    <property type="entry name" value="ROK_cs"/>
</dbReference>
<organism evidence="1 2">
    <name type="scientific">Edaphobacter aggregans</name>
    <dbReference type="NCBI Taxonomy" id="570835"/>
    <lineage>
        <taxon>Bacteria</taxon>
        <taxon>Pseudomonadati</taxon>
        <taxon>Acidobacteriota</taxon>
        <taxon>Terriglobia</taxon>
        <taxon>Terriglobales</taxon>
        <taxon>Acidobacteriaceae</taxon>
        <taxon>Edaphobacter</taxon>
    </lineage>
</organism>
<dbReference type="NCBIfam" id="NF007108">
    <property type="entry name" value="PRK09557.1"/>
    <property type="match status" value="1"/>
</dbReference>
<dbReference type="CDD" id="cd24066">
    <property type="entry name" value="ASKHA_NBD_ROK_EcFRK-like"/>
    <property type="match status" value="1"/>
</dbReference>
<evidence type="ECO:0000313" key="1">
    <source>
        <dbReference type="EMBL" id="RSL15798.1"/>
    </source>
</evidence>
<evidence type="ECO:0000313" key="2">
    <source>
        <dbReference type="Proteomes" id="UP000269669"/>
    </source>
</evidence>
<dbReference type="InterPro" id="IPR000600">
    <property type="entry name" value="ROK"/>
</dbReference>
<dbReference type="Gene3D" id="3.30.420.40">
    <property type="match status" value="2"/>
</dbReference>
<protein>
    <submittedName>
        <fullName evidence="1">Fructokinase</fullName>
    </submittedName>
</protein>
<dbReference type="SUPFAM" id="SSF53067">
    <property type="entry name" value="Actin-like ATPase domain"/>
    <property type="match status" value="1"/>
</dbReference>
<keyword evidence="1" id="KW-0808">Transferase</keyword>
<dbReference type="EMBL" id="RSDW01000001">
    <property type="protein sequence ID" value="RSL15798.1"/>
    <property type="molecule type" value="Genomic_DNA"/>
</dbReference>
<dbReference type="AlphaFoldDB" id="A0A428MFZ5"/>
<dbReference type="PANTHER" id="PTHR18964:SF174">
    <property type="entry name" value="D-ALLOSE KINASE-RELATED"/>
    <property type="match status" value="1"/>
</dbReference>
<sequence>MSGKDSVTNAAMRIGIDLGGTKIEALAIDRNGVELARYRVDTPRDDYRATIDAMAGLVHRIEQETGHVGTVGAGIPGSISGKTGLVKNANSVWLNGQPLHRDLSAALVREVRVANDANCLAISEATDGAAAGKRLVFGVILGTGCGGGVAINGHVHAGPNGVGGEWGHNPLPWQQPDEYPGPVCYCGKRGCMEMWVSGTGVALDYKESTGKDRTTREILADFEAGDAEAAAVVERLEDRLARGLAQVINILDPDAIVVGGGLSKAKHLYESIPKRLAAYVFGGEADTPILPAKYGDSSGVRGAAWLWPAIDDRKDD</sequence>
<name>A0A428MFZ5_9BACT</name>
<keyword evidence="1" id="KW-0418">Kinase</keyword>
<comment type="caution">
    <text evidence="1">The sequence shown here is derived from an EMBL/GenBank/DDBJ whole genome shotgun (WGS) entry which is preliminary data.</text>
</comment>
<dbReference type="InterPro" id="IPR043129">
    <property type="entry name" value="ATPase_NBD"/>
</dbReference>
<dbReference type="Pfam" id="PF00480">
    <property type="entry name" value="ROK"/>
    <property type="match status" value="1"/>
</dbReference>